<dbReference type="SUPFAM" id="SSF56925">
    <property type="entry name" value="OMPA-like"/>
    <property type="match status" value="1"/>
</dbReference>
<feature type="domain" description="HphA C-terminal" evidence="3">
    <location>
        <begin position="151"/>
        <end position="260"/>
    </location>
</feature>
<evidence type="ECO:0000313" key="4">
    <source>
        <dbReference type="EMBL" id="UNH30747.1"/>
    </source>
</evidence>
<evidence type="ECO:0000259" key="3">
    <source>
        <dbReference type="Pfam" id="PF22829"/>
    </source>
</evidence>
<evidence type="ECO:0000313" key="5">
    <source>
        <dbReference type="Proteomes" id="UP000829116"/>
    </source>
</evidence>
<sequence>MNKDITMNRDIKINKVNIAVILSTLITAPLAHAALGFDKSPDVGLQTVTISVGPSEVNTPKHFAPLGSPGIGISLLADGKRIAFQGLSFIPKDGNGIHDSSLVPPHHKNIGIYRFGQVADEDVYFGDWTYQEGEEHYRNIYYAGQQVSSDLPTEGSATYTTQGISAGYSENGLITGELIADFASNTLIGDLTNAELALNIDAKIVSDQGHFKGDAIMQHDAITHNGETTGHFFNSQGSSLAGIATFNSAREYDSSFSGKKQ</sequence>
<dbReference type="InterPro" id="IPR054536">
    <property type="entry name" value="HphA_C"/>
</dbReference>
<dbReference type="InterPro" id="IPR011250">
    <property type="entry name" value="OMP/PagP_B-barrel"/>
</dbReference>
<dbReference type="EMBL" id="CP093245">
    <property type="protein sequence ID" value="UNH30747.1"/>
    <property type="molecule type" value="Genomic_DNA"/>
</dbReference>
<accession>A0A9Q8Q1W5</accession>
<dbReference type="RefSeq" id="WP_241542204.1">
    <property type="nucleotide sequence ID" value="NZ_CAWQWN010000001.1"/>
</dbReference>
<feature type="domain" description="HphA N-terminal heme-binding" evidence="2">
    <location>
        <begin position="47"/>
        <end position="130"/>
    </location>
</feature>
<dbReference type="InterPro" id="IPR054843">
    <property type="entry name" value="Slam_hemophilin_C"/>
</dbReference>
<protein>
    <submittedName>
        <fullName evidence="4">Transferrin-binding protein-like solute binding protein</fullName>
    </submittedName>
</protein>
<dbReference type="InterPro" id="IPR054535">
    <property type="entry name" value="HphA_N"/>
</dbReference>
<feature type="chain" id="PRO_5040317652" evidence="1">
    <location>
        <begin position="34"/>
        <end position="261"/>
    </location>
</feature>
<feature type="signal peptide" evidence="1">
    <location>
        <begin position="1"/>
        <end position="33"/>
    </location>
</feature>
<dbReference type="Proteomes" id="UP000829116">
    <property type="component" value="Chromosome"/>
</dbReference>
<dbReference type="Pfam" id="PF22829">
    <property type="entry name" value="HphA_C"/>
    <property type="match status" value="1"/>
</dbReference>
<evidence type="ECO:0000256" key="1">
    <source>
        <dbReference type="SAM" id="SignalP"/>
    </source>
</evidence>
<reference evidence="4" key="1">
    <citation type="submission" date="2022-03" db="EMBL/GenBank/DDBJ databases">
        <title>ESBL-producing Moellerella wisconsensis and Escherichia marmotae isolated from wild game meat.</title>
        <authorList>
            <person name="Biggel M."/>
        </authorList>
    </citation>
    <scope>NUCLEOTIDE SEQUENCE</scope>
    <source>
        <strain evidence="4">W51</strain>
    </source>
</reference>
<dbReference type="Pfam" id="PF22828">
    <property type="entry name" value="HphA_N"/>
    <property type="match status" value="1"/>
</dbReference>
<proteinExistence type="predicted"/>
<gene>
    <name evidence="4" type="ORF">MNY72_15835</name>
</gene>
<keyword evidence="1" id="KW-0732">Signal</keyword>
<name>A0A9Q8Q1W5_9GAMM</name>
<organism evidence="4 5">
    <name type="scientific">Moellerella wisconsensis</name>
    <dbReference type="NCBI Taxonomy" id="158849"/>
    <lineage>
        <taxon>Bacteria</taxon>
        <taxon>Pseudomonadati</taxon>
        <taxon>Pseudomonadota</taxon>
        <taxon>Gammaproteobacteria</taxon>
        <taxon>Enterobacterales</taxon>
        <taxon>Morganellaceae</taxon>
        <taxon>Moellerella</taxon>
    </lineage>
</organism>
<dbReference type="AlphaFoldDB" id="A0A9Q8Q1W5"/>
<dbReference type="Gene3D" id="2.40.160.90">
    <property type="match status" value="1"/>
</dbReference>
<dbReference type="NCBIfam" id="NF041636">
    <property type="entry name" value="slam_lipo"/>
    <property type="match status" value="1"/>
</dbReference>
<evidence type="ECO:0000259" key="2">
    <source>
        <dbReference type="Pfam" id="PF22828"/>
    </source>
</evidence>